<proteinExistence type="predicted"/>
<dbReference type="AlphaFoldDB" id="A0A4S3B7J2"/>
<sequence>MSDVISHKCPNCDGPLLFDPENQVFHCEYCLSKFSEPEIVDHHFSEQEDNLKETKEHMFNLYHCPSCGGEVVTDETTAATFCYYCHNPVVLSDRVAGDFLPNAMLPFKVSKKEAQEVFLEWASKKKFIPKNFFNADQIEKMTGVYFPYWNVDAKLKGSTVAKATKIDVWRSGDTEHTRTRTYDLIRKGYVSFHSLTKNALAKNTKQKMIECVQPFPVEEAQMFNTQFLSGFQAEKRDIEFTELEAEVKKELNDYTGSVLMSDTAFYTTITNQRTKSRIIEQSNQYLLLPLWIITYQDRRQNKTFYYAMNGVTSKVGGVLPIKKSRLFTVSGLIGAVVTGIFIAGGYLFL</sequence>
<dbReference type="RefSeq" id="WP_136136039.1">
    <property type="nucleotide sequence ID" value="NZ_SDGV01000004.1"/>
</dbReference>
<keyword evidence="1" id="KW-0472">Membrane</keyword>
<accession>A0A4S3B7J2</accession>
<feature type="transmembrane region" description="Helical" evidence="1">
    <location>
        <begin position="326"/>
        <end position="348"/>
    </location>
</feature>
<protein>
    <submittedName>
        <fullName evidence="2">TFIIB-type zinc ribbon-containing protein</fullName>
    </submittedName>
</protein>
<keyword evidence="1" id="KW-0812">Transmembrane</keyword>
<name>A0A4S3B7J2_9ENTE</name>
<evidence type="ECO:0000313" key="3">
    <source>
        <dbReference type="Proteomes" id="UP000310506"/>
    </source>
</evidence>
<keyword evidence="1" id="KW-1133">Transmembrane helix</keyword>
<dbReference type="OrthoDB" id="3182597at2"/>
<reference evidence="2 3" key="1">
    <citation type="submission" date="2019-01" db="EMBL/GenBank/DDBJ databases">
        <title>Vagococcus silagei sp. nov. isolated from brewer's grain.</title>
        <authorList>
            <person name="Guu J.-R."/>
        </authorList>
    </citation>
    <scope>NUCLEOTIDE SEQUENCE [LARGE SCALE GENOMIC DNA]</scope>
    <source>
        <strain evidence="2 3">2B-2</strain>
    </source>
</reference>
<dbReference type="EMBL" id="SDGV01000004">
    <property type="protein sequence ID" value="THB62040.1"/>
    <property type="molecule type" value="Genomic_DNA"/>
</dbReference>
<comment type="caution">
    <text evidence="2">The sequence shown here is derived from an EMBL/GenBank/DDBJ whole genome shotgun (WGS) entry which is preliminary data.</text>
</comment>
<evidence type="ECO:0000313" key="2">
    <source>
        <dbReference type="EMBL" id="THB62040.1"/>
    </source>
</evidence>
<organism evidence="2 3">
    <name type="scientific">Vagococcus silagei</name>
    <dbReference type="NCBI Taxonomy" id="2508885"/>
    <lineage>
        <taxon>Bacteria</taxon>
        <taxon>Bacillati</taxon>
        <taxon>Bacillota</taxon>
        <taxon>Bacilli</taxon>
        <taxon>Lactobacillales</taxon>
        <taxon>Enterococcaceae</taxon>
        <taxon>Vagococcus</taxon>
    </lineage>
</organism>
<gene>
    <name evidence="2" type="ORF">ESZ54_02200</name>
</gene>
<dbReference type="Proteomes" id="UP000310506">
    <property type="component" value="Unassembled WGS sequence"/>
</dbReference>
<evidence type="ECO:0000256" key="1">
    <source>
        <dbReference type="SAM" id="Phobius"/>
    </source>
</evidence>
<keyword evidence="3" id="KW-1185">Reference proteome</keyword>
<dbReference type="Gene3D" id="2.20.28.30">
    <property type="entry name" value="RNA polymerase ii, chain L"/>
    <property type="match status" value="1"/>
</dbReference>